<dbReference type="InParanoid" id="A0A200PV02"/>
<organism evidence="1 2">
    <name type="scientific">Macleaya cordata</name>
    <name type="common">Five-seeded plume-poppy</name>
    <name type="synonym">Bocconia cordata</name>
    <dbReference type="NCBI Taxonomy" id="56857"/>
    <lineage>
        <taxon>Eukaryota</taxon>
        <taxon>Viridiplantae</taxon>
        <taxon>Streptophyta</taxon>
        <taxon>Embryophyta</taxon>
        <taxon>Tracheophyta</taxon>
        <taxon>Spermatophyta</taxon>
        <taxon>Magnoliopsida</taxon>
        <taxon>Ranunculales</taxon>
        <taxon>Papaveraceae</taxon>
        <taxon>Papaveroideae</taxon>
        <taxon>Macleaya</taxon>
    </lineage>
</organism>
<sequence>MDIEAGEWVEDPGDFEEEELGWVDIAAIPPGDAISVSKVEDVDDCNYSLDELGNNNTNVNDDL</sequence>
<evidence type="ECO:0000313" key="1">
    <source>
        <dbReference type="EMBL" id="OVA02016.1"/>
    </source>
</evidence>
<proteinExistence type="predicted"/>
<accession>A0A200PV02</accession>
<dbReference type="Proteomes" id="UP000195402">
    <property type="component" value="Unassembled WGS sequence"/>
</dbReference>
<dbReference type="AlphaFoldDB" id="A0A200PV02"/>
<keyword evidence="2" id="KW-1185">Reference proteome</keyword>
<dbReference type="EMBL" id="MVGT01004025">
    <property type="protein sequence ID" value="OVA02016.1"/>
    <property type="molecule type" value="Genomic_DNA"/>
</dbReference>
<protein>
    <submittedName>
        <fullName evidence="1">Uncharacterized protein</fullName>
    </submittedName>
</protein>
<comment type="caution">
    <text evidence="1">The sequence shown here is derived from an EMBL/GenBank/DDBJ whole genome shotgun (WGS) entry which is preliminary data.</text>
</comment>
<reference evidence="1 2" key="1">
    <citation type="journal article" date="2017" name="Mol. Plant">
        <title>The Genome of Medicinal Plant Macleaya cordata Provides New Insights into Benzylisoquinoline Alkaloids Metabolism.</title>
        <authorList>
            <person name="Liu X."/>
            <person name="Liu Y."/>
            <person name="Huang P."/>
            <person name="Ma Y."/>
            <person name="Qing Z."/>
            <person name="Tang Q."/>
            <person name="Cao H."/>
            <person name="Cheng P."/>
            <person name="Zheng Y."/>
            <person name="Yuan Z."/>
            <person name="Zhou Y."/>
            <person name="Liu J."/>
            <person name="Tang Z."/>
            <person name="Zhuo Y."/>
            <person name="Zhang Y."/>
            <person name="Yu L."/>
            <person name="Huang J."/>
            <person name="Yang P."/>
            <person name="Peng Q."/>
            <person name="Zhang J."/>
            <person name="Jiang W."/>
            <person name="Zhang Z."/>
            <person name="Lin K."/>
            <person name="Ro D.K."/>
            <person name="Chen X."/>
            <person name="Xiong X."/>
            <person name="Shang Y."/>
            <person name="Huang S."/>
            <person name="Zeng J."/>
        </authorList>
    </citation>
    <scope>NUCLEOTIDE SEQUENCE [LARGE SCALE GENOMIC DNA]</scope>
    <source>
        <strain evidence="2">cv. BLH2017</strain>
        <tissue evidence="1">Root</tissue>
    </source>
</reference>
<name>A0A200PV02_MACCD</name>
<gene>
    <name evidence="1" type="ORF">BVC80_1467g24</name>
</gene>
<evidence type="ECO:0000313" key="2">
    <source>
        <dbReference type="Proteomes" id="UP000195402"/>
    </source>
</evidence>